<keyword evidence="2" id="KW-0472">Membrane</keyword>
<dbReference type="PANTHER" id="PTHR12861">
    <property type="entry name" value="TRANSLOCON-ASSOCIATED PROTEIN, BETA SUBUNIT PRECURSOR TRAP-BETA SIGNAL SEQUENCE RECEPTOR BETA SUBUNIT"/>
    <property type="match status" value="1"/>
</dbReference>
<name>C3ZPH2_BRAFL</name>
<feature type="region of interest" description="Disordered" evidence="1">
    <location>
        <begin position="130"/>
        <end position="165"/>
    </location>
</feature>
<proteinExistence type="predicted"/>
<dbReference type="EMBL" id="GG666657">
    <property type="protein sequence ID" value="EEN45541.1"/>
    <property type="molecule type" value="Genomic_DNA"/>
</dbReference>
<protein>
    <recommendedName>
        <fullName evidence="5">Translocon-associated protein subunit beta</fullName>
    </recommendedName>
</protein>
<dbReference type="eggNOG" id="KOG3317">
    <property type="taxonomic scope" value="Eukaryota"/>
</dbReference>
<evidence type="ECO:0000313" key="4">
    <source>
        <dbReference type="EMBL" id="EEN45541.1"/>
    </source>
</evidence>
<evidence type="ECO:0000256" key="1">
    <source>
        <dbReference type="SAM" id="MobiDB-lite"/>
    </source>
</evidence>
<dbReference type="STRING" id="7739.C3ZPH2"/>
<organism>
    <name type="scientific">Branchiostoma floridae</name>
    <name type="common">Florida lancelet</name>
    <name type="synonym">Amphioxus</name>
    <dbReference type="NCBI Taxonomy" id="7739"/>
    <lineage>
        <taxon>Eukaryota</taxon>
        <taxon>Metazoa</taxon>
        <taxon>Chordata</taxon>
        <taxon>Cephalochordata</taxon>
        <taxon>Leptocardii</taxon>
        <taxon>Amphioxiformes</taxon>
        <taxon>Branchiostomatidae</taxon>
        <taxon>Branchiostoma</taxon>
    </lineage>
</organism>
<dbReference type="PROSITE" id="PS51257">
    <property type="entry name" value="PROKAR_LIPOPROTEIN"/>
    <property type="match status" value="1"/>
</dbReference>
<dbReference type="Pfam" id="PF05753">
    <property type="entry name" value="TRAP_beta"/>
    <property type="match status" value="1"/>
</dbReference>
<keyword evidence="3" id="KW-0732">Signal</keyword>
<feature type="chain" id="PRO_5002937096" description="Translocon-associated protein subunit beta" evidence="3">
    <location>
        <begin position="23"/>
        <end position="409"/>
    </location>
</feature>
<dbReference type="AlphaFoldDB" id="C3ZPH2"/>
<keyword evidence="2" id="KW-1133">Transmembrane helix</keyword>
<evidence type="ECO:0008006" key="5">
    <source>
        <dbReference type="Google" id="ProtNLM"/>
    </source>
</evidence>
<feature type="compositionally biased region" description="Basic and acidic residues" evidence="1">
    <location>
        <begin position="77"/>
        <end position="88"/>
    </location>
</feature>
<dbReference type="PANTHER" id="PTHR12861:SF3">
    <property type="entry name" value="TRANSLOCON-ASSOCIATED PROTEIN SUBUNIT BETA"/>
    <property type="match status" value="1"/>
</dbReference>
<evidence type="ECO:0000256" key="3">
    <source>
        <dbReference type="SAM" id="SignalP"/>
    </source>
</evidence>
<feature type="transmembrane region" description="Helical" evidence="2">
    <location>
        <begin position="375"/>
        <end position="395"/>
    </location>
</feature>
<reference evidence="4" key="1">
    <citation type="journal article" date="2008" name="Nature">
        <title>The amphioxus genome and the evolution of the chordate karyotype.</title>
        <authorList>
            <consortium name="US DOE Joint Genome Institute (JGI-PGF)"/>
            <person name="Putnam N.H."/>
            <person name="Butts T."/>
            <person name="Ferrier D.E.K."/>
            <person name="Furlong R.F."/>
            <person name="Hellsten U."/>
            <person name="Kawashima T."/>
            <person name="Robinson-Rechavi M."/>
            <person name="Shoguchi E."/>
            <person name="Terry A."/>
            <person name="Yu J.-K."/>
            <person name="Benito-Gutierrez E.L."/>
            <person name="Dubchak I."/>
            <person name="Garcia-Fernandez J."/>
            <person name="Gibson-Brown J.J."/>
            <person name="Grigoriev I.V."/>
            <person name="Horton A.C."/>
            <person name="de Jong P.J."/>
            <person name="Jurka J."/>
            <person name="Kapitonov V.V."/>
            <person name="Kohara Y."/>
            <person name="Kuroki Y."/>
            <person name="Lindquist E."/>
            <person name="Lucas S."/>
            <person name="Osoegawa K."/>
            <person name="Pennacchio L.A."/>
            <person name="Salamov A.A."/>
            <person name="Satou Y."/>
            <person name="Sauka-Spengler T."/>
            <person name="Schmutz J."/>
            <person name="Shin-I T."/>
            <person name="Toyoda A."/>
            <person name="Bronner-Fraser M."/>
            <person name="Fujiyama A."/>
            <person name="Holland L.Z."/>
            <person name="Holland P.W.H."/>
            <person name="Satoh N."/>
            <person name="Rokhsar D.S."/>
        </authorList>
    </citation>
    <scope>NUCLEOTIDE SEQUENCE [LARGE SCALE GENOMIC DNA]</scope>
    <source>
        <strain evidence="4">S238N-H82</strain>
        <tissue evidence="4">Testes</tissue>
    </source>
</reference>
<keyword evidence="2" id="KW-0812">Transmembrane</keyword>
<sequence>MATLRKYAILAVLFIVLGCAFSRPVSESSRHNIEEDTSHLQEAVDDLQDRGSLPDDVYVSRAVIPTEGEAMDSEENENTRGDMNAGHEDHRGADEVILRRVRRRSRLPRPVHRGHRMASRLLSFSPISNQKTTRPKRMMPRILSPPSYRNAAATHDRDDTFTKRRSKTPLGKKCKWCGLNYFLKKIKVYGDWNRKQSVHRGRLSSTRMSLTRSLPGKPSPREMRILTAVAILGLVCLAGSADDNVARLLAAKHVQNQYLVEGRDLTVTYSIYNVGTSAALSVQLTDEGFPESDFKVKHGMPSVNWARIAPGTNVTHSIVLTPLKSGKFNFTAAELSYVPAEGAQPQIGYTSGPGEGGIMPERDYDRKFSPHILDWAAFAVMTLPSIGIPLMLWYSSNRKYRISSKAKKH</sequence>
<feature type="signal peptide" evidence="3">
    <location>
        <begin position="1"/>
        <end position="22"/>
    </location>
</feature>
<accession>C3ZPH2</accession>
<dbReference type="InParanoid" id="C3ZPH2"/>
<feature type="region of interest" description="Disordered" evidence="1">
    <location>
        <begin position="67"/>
        <end position="88"/>
    </location>
</feature>
<evidence type="ECO:0000256" key="2">
    <source>
        <dbReference type="SAM" id="Phobius"/>
    </source>
</evidence>
<gene>
    <name evidence="4" type="ORF">BRAFLDRAFT_128185</name>
</gene>